<dbReference type="RefSeq" id="WP_173197079.1">
    <property type="nucleotide sequence ID" value="NZ_JABFCX010000002.1"/>
</dbReference>
<keyword evidence="4" id="KW-1185">Reference proteome</keyword>
<reference evidence="3 4" key="1">
    <citation type="submission" date="2020-05" db="EMBL/GenBank/DDBJ databases">
        <title>Parvularcula mediterraneae sp. nov., isolated from polypropylene straw from shallow seawater of the seashore of Laganas in Zakynthos island, Greece.</title>
        <authorList>
            <person name="Szabo I."/>
            <person name="Al-Omari J."/>
            <person name="Rado J."/>
            <person name="Szerdahelyi G.S."/>
        </authorList>
    </citation>
    <scope>NUCLEOTIDE SEQUENCE [LARGE SCALE GENOMIC DNA]</scope>
    <source>
        <strain evidence="3 4">ZS-1/3</strain>
    </source>
</reference>
<evidence type="ECO:0000256" key="2">
    <source>
        <dbReference type="SAM" id="MobiDB-lite"/>
    </source>
</evidence>
<dbReference type="Proteomes" id="UP000536835">
    <property type="component" value="Unassembled WGS sequence"/>
</dbReference>
<comment type="caution">
    <text evidence="3">The sequence shown here is derived from an EMBL/GenBank/DDBJ whole genome shotgun (WGS) entry which is preliminary data.</text>
</comment>
<feature type="coiled-coil region" evidence="1">
    <location>
        <begin position="191"/>
        <end position="253"/>
    </location>
</feature>
<organism evidence="3 4">
    <name type="scientific">Parvularcula mediterranea</name>
    <dbReference type="NCBI Taxonomy" id="2732508"/>
    <lineage>
        <taxon>Bacteria</taxon>
        <taxon>Pseudomonadati</taxon>
        <taxon>Pseudomonadota</taxon>
        <taxon>Alphaproteobacteria</taxon>
        <taxon>Parvularculales</taxon>
        <taxon>Parvularculaceae</taxon>
        <taxon>Parvularcula</taxon>
    </lineage>
</organism>
<protein>
    <submittedName>
        <fullName evidence="3">Uncharacterized protein</fullName>
    </submittedName>
</protein>
<dbReference type="Gene3D" id="1.20.5.170">
    <property type="match status" value="1"/>
</dbReference>
<name>A0A7Y3RK38_9PROT</name>
<dbReference type="AlphaFoldDB" id="A0A7Y3RK38"/>
<accession>A0A7Y3RK38</accession>
<keyword evidence="1" id="KW-0175">Coiled coil</keyword>
<feature type="region of interest" description="Disordered" evidence="2">
    <location>
        <begin position="503"/>
        <end position="541"/>
    </location>
</feature>
<evidence type="ECO:0000256" key="1">
    <source>
        <dbReference type="SAM" id="Coils"/>
    </source>
</evidence>
<dbReference type="Gene3D" id="1.20.1330.10">
    <property type="entry name" value="f41 fragment of flagellin, N-terminal domain"/>
    <property type="match status" value="1"/>
</dbReference>
<evidence type="ECO:0000313" key="4">
    <source>
        <dbReference type="Proteomes" id="UP000536835"/>
    </source>
</evidence>
<dbReference type="EMBL" id="JABFCX010000002">
    <property type="protein sequence ID" value="NNU15542.1"/>
    <property type="molecule type" value="Genomic_DNA"/>
</dbReference>
<feature type="compositionally biased region" description="Basic and acidic residues" evidence="2">
    <location>
        <begin position="518"/>
        <end position="527"/>
    </location>
</feature>
<sequence>MVGINSNYSAKSALFQLRAQGQAEAKSRFGGPLLNSLGKGRGNSAAFFSVTGAQKSESAIVRTLGESLGKARNTVAAAQTGVSKVGEVLGKVDTLIAAVEAGAPGSAFKGAFDGLQREADLAVARSGFSGTNLLKEGEVLTVTVGLKAGSDYDFRQLNFEAVGLSPTDAAKEVTTVTKTVTETVETPITREQKLTERLEKLGQRIERFEARETRLESRLDKLTTREEKLTNRLERFEKVEQRLNNKLEKVGARPTDARDAFRLETAKRYAAFADRLEERGSTRIAAFVDAVANRVAESAGLTVSLDKLAKIEKRLERTETRIEKTNAKINKTAERQTFISDRLTKVSEKKAAISEKIDDISERLDHLSPDKLNEVVGTVTETVERTVTEVVKKDENVGFENLIGGIAEKLAAGDTEGAKALAAEAKARVERVDEQLGRIKNSLGRQSSFFGAVADRIDSQIKVKVEDKLGEDDAARRAAAILSGLAKTEGLLGGDARPGILALFETGGSAPGENAGFGEKDAEDDKPSFYAPADQETEDAD</sequence>
<proteinExistence type="predicted"/>
<gene>
    <name evidence="3" type="ORF">HK107_04320</name>
</gene>
<evidence type="ECO:0000313" key="3">
    <source>
        <dbReference type="EMBL" id="NNU15542.1"/>
    </source>
</evidence>
<feature type="coiled-coil region" evidence="1">
    <location>
        <begin position="301"/>
        <end position="335"/>
    </location>
</feature>